<protein>
    <submittedName>
        <fullName evidence="2">Nicotinate-nucleotide adenylyltransferase</fullName>
        <ecNumber evidence="2">2.7.7.18</ecNumber>
    </submittedName>
</protein>
<dbReference type="AlphaFoldDB" id="A0A6J4LA15"/>
<proteinExistence type="predicted"/>
<feature type="region of interest" description="Disordered" evidence="1">
    <location>
        <begin position="1"/>
        <end position="193"/>
    </location>
</feature>
<gene>
    <name evidence="2" type="ORF">AVDCRST_MAG89-1937</name>
</gene>
<dbReference type="EC" id="2.7.7.18" evidence="2"/>
<evidence type="ECO:0000256" key="1">
    <source>
        <dbReference type="SAM" id="MobiDB-lite"/>
    </source>
</evidence>
<dbReference type="EMBL" id="CADCTV010000413">
    <property type="protein sequence ID" value="CAA9326817.1"/>
    <property type="molecule type" value="Genomic_DNA"/>
</dbReference>
<feature type="compositionally biased region" description="Basic residues" evidence="1">
    <location>
        <begin position="61"/>
        <end position="72"/>
    </location>
</feature>
<feature type="compositionally biased region" description="Basic residues" evidence="1">
    <location>
        <begin position="82"/>
        <end position="109"/>
    </location>
</feature>
<feature type="compositionally biased region" description="Basic residues" evidence="1">
    <location>
        <begin position="1"/>
        <end position="10"/>
    </location>
</feature>
<keyword evidence="2" id="KW-0548">Nucleotidyltransferase</keyword>
<feature type="compositionally biased region" description="Low complexity" evidence="1">
    <location>
        <begin position="22"/>
        <end position="56"/>
    </location>
</feature>
<organism evidence="2">
    <name type="scientific">uncultured Gemmatimonadota bacterium</name>
    <dbReference type="NCBI Taxonomy" id="203437"/>
    <lineage>
        <taxon>Bacteria</taxon>
        <taxon>Pseudomonadati</taxon>
        <taxon>Gemmatimonadota</taxon>
        <taxon>environmental samples</taxon>
    </lineage>
</organism>
<feature type="non-terminal residue" evidence="2">
    <location>
        <position position="193"/>
    </location>
</feature>
<feature type="compositionally biased region" description="Low complexity" evidence="1">
    <location>
        <begin position="110"/>
        <end position="124"/>
    </location>
</feature>
<keyword evidence="2" id="KW-0808">Transferase</keyword>
<name>A0A6J4LA15_9BACT</name>
<evidence type="ECO:0000313" key="2">
    <source>
        <dbReference type="EMBL" id="CAA9326817.1"/>
    </source>
</evidence>
<feature type="compositionally biased region" description="Basic residues" evidence="1">
    <location>
        <begin position="140"/>
        <end position="153"/>
    </location>
</feature>
<accession>A0A6J4LA15</accession>
<reference evidence="2" key="1">
    <citation type="submission" date="2020-02" db="EMBL/GenBank/DDBJ databases">
        <authorList>
            <person name="Meier V. D."/>
        </authorList>
    </citation>
    <scope>NUCLEOTIDE SEQUENCE</scope>
    <source>
        <strain evidence="2">AVDCRST_MAG89</strain>
    </source>
</reference>
<sequence length="193" mass="19726">APGGVRRHLRPAAPGAPGGRVGNVRGAGAAPGAVGALGRPPAQGGPGAHPAGAAAGDGAGRRRRRPALRGRRPGASPERPVVHRRHAAGAARARARRRAVLHHGRRHPGRAPSLARAGRGAAPGHPGGGFACGRSAVALRGRRRPGRRDHPRRRFVDAGPPPGRGGQEHSIPGSRGRPRRHRARAAVPGPFPL</sequence>
<feature type="non-terminal residue" evidence="2">
    <location>
        <position position="1"/>
    </location>
</feature>
<dbReference type="GO" id="GO:0004515">
    <property type="term" value="F:nicotinate-nucleotide adenylyltransferase activity"/>
    <property type="evidence" value="ECO:0007669"/>
    <property type="project" value="UniProtKB-EC"/>
</dbReference>